<organism evidence="1 2">
    <name type="scientific">Cellvibrio japonicus (strain Ueda107)</name>
    <name type="common">Pseudomonas fluorescens subsp. cellulosa</name>
    <dbReference type="NCBI Taxonomy" id="498211"/>
    <lineage>
        <taxon>Bacteria</taxon>
        <taxon>Pseudomonadati</taxon>
        <taxon>Pseudomonadota</taxon>
        <taxon>Gammaproteobacteria</taxon>
        <taxon>Cellvibrionales</taxon>
        <taxon>Cellvibrionaceae</taxon>
        <taxon>Cellvibrio</taxon>
    </lineage>
</organism>
<gene>
    <name evidence="1" type="ordered locus">CJA_0365</name>
</gene>
<dbReference type="HOGENOM" id="CLU_3078059_0_0_6"/>
<proteinExistence type="predicted"/>
<accession>B3PI25</accession>
<reference evidence="1 2" key="1">
    <citation type="journal article" date="2008" name="J. Bacteriol.">
        <title>Insights into plant cell wall degradation from the genome sequence of the soil bacterium Cellvibrio japonicus.</title>
        <authorList>
            <person name="Deboy R.T."/>
            <person name="Mongodin E.F."/>
            <person name="Fouts D.E."/>
            <person name="Tailford L.E."/>
            <person name="Khouri H."/>
            <person name="Emerson J.B."/>
            <person name="Mohamoud Y."/>
            <person name="Watkins K."/>
            <person name="Henrissat B."/>
            <person name="Gilbert H.J."/>
            <person name="Nelson K.E."/>
        </authorList>
    </citation>
    <scope>NUCLEOTIDE SEQUENCE [LARGE SCALE GENOMIC DNA]</scope>
    <source>
        <strain evidence="1 2">Ueda107</strain>
    </source>
</reference>
<keyword evidence="2" id="KW-1185">Reference proteome</keyword>
<protein>
    <submittedName>
        <fullName evidence="1">Uncharacterized protein</fullName>
    </submittedName>
</protein>
<dbReference type="AlphaFoldDB" id="B3PI25"/>
<sequence length="52" mass="5885">MRAAKNKPNADWRENYVKQVSLGDWSALKENAMPKVVQGVFGGEENHAGRIW</sequence>
<name>B3PI25_CELJU</name>
<dbReference type="Proteomes" id="UP000001036">
    <property type="component" value="Chromosome"/>
</dbReference>
<dbReference type="EMBL" id="CP000934">
    <property type="protein sequence ID" value="ACE84195.1"/>
    <property type="molecule type" value="Genomic_DNA"/>
</dbReference>
<evidence type="ECO:0000313" key="2">
    <source>
        <dbReference type="Proteomes" id="UP000001036"/>
    </source>
</evidence>
<evidence type="ECO:0000313" key="1">
    <source>
        <dbReference type="EMBL" id="ACE84195.1"/>
    </source>
</evidence>
<dbReference type="KEGG" id="cja:CJA_0365"/>